<organism evidence="2 3">
    <name type="scientific">Rhodocytophaga rosea</name>
    <dbReference type="NCBI Taxonomy" id="2704465"/>
    <lineage>
        <taxon>Bacteria</taxon>
        <taxon>Pseudomonadati</taxon>
        <taxon>Bacteroidota</taxon>
        <taxon>Cytophagia</taxon>
        <taxon>Cytophagales</taxon>
        <taxon>Rhodocytophagaceae</taxon>
        <taxon>Rhodocytophaga</taxon>
    </lineage>
</organism>
<dbReference type="AlphaFoldDB" id="A0A6C0GFW6"/>
<evidence type="ECO:0000313" key="2">
    <source>
        <dbReference type="EMBL" id="QHT66896.1"/>
    </source>
</evidence>
<dbReference type="RefSeq" id="WP_162442948.1">
    <property type="nucleotide sequence ID" value="NZ_CP048222.1"/>
</dbReference>
<feature type="transmembrane region" description="Helical" evidence="1">
    <location>
        <begin position="186"/>
        <end position="204"/>
    </location>
</feature>
<proteinExistence type="predicted"/>
<dbReference type="Pfam" id="PF12412">
    <property type="entry name" value="DUF3667"/>
    <property type="match status" value="1"/>
</dbReference>
<feature type="transmembrane region" description="Helical" evidence="1">
    <location>
        <begin position="95"/>
        <end position="112"/>
    </location>
</feature>
<feature type="transmembrane region" description="Helical" evidence="1">
    <location>
        <begin position="210"/>
        <end position="228"/>
    </location>
</feature>
<keyword evidence="1" id="KW-1133">Transmembrane helix</keyword>
<evidence type="ECO:0000256" key="1">
    <source>
        <dbReference type="SAM" id="Phobius"/>
    </source>
</evidence>
<evidence type="ECO:0000313" key="3">
    <source>
        <dbReference type="Proteomes" id="UP000480178"/>
    </source>
</evidence>
<protein>
    <submittedName>
        <fullName evidence="2">DUF3667 domain-containing protein</fullName>
    </submittedName>
</protein>
<name>A0A6C0GFW6_9BACT</name>
<keyword evidence="3" id="KW-1185">Reference proteome</keyword>
<sequence>MIPGISLDSTATIPNPSQSACENCSTPVTGPYCANCGQEHQPAKVHFRDFVVEYVKSFINIDSKSFKSLRLLLFKPGVLDAEYIQGKRASFIKPAELYLFMSVVFFFVVAHVDPLTLENSADLIDKTNLDTIYASKKISVNELSTSFESKVQDKLPTFLIAVVPVLALFLGWLYNRKKYFFVHHLTFSYHFFTFLFLILLPGLFSEDMAAIGLFALFGYLLIALKKAYQQNLFITTVKASILWMTVILLLYAYMYIAVNYSIIEIKNELGI</sequence>
<dbReference type="Proteomes" id="UP000480178">
    <property type="component" value="Chromosome"/>
</dbReference>
<gene>
    <name evidence="2" type="ORF">GXP67_09615</name>
</gene>
<reference evidence="2 3" key="1">
    <citation type="submission" date="2020-01" db="EMBL/GenBank/DDBJ databases">
        <authorList>
            <person name="Kim M.K."/>
        </authorList>
    </citation>
    <scope>NUCLEOTIDE SEQUENCE [LARGE SCALE GENOMIC DNA]</scope>
    <source>
        <strain evidence="2 3">172606-1</strain>
    </source>
</reference>
<accession>A0A6C0GFW6</accession>
<feature type="transmembrane region" description="Helical" evidence="1">
    <location>
        <begin position="155"/>
        <end position="174"/>
    </location>
</feature>
<dbReference type="EMBL" id="CP048222">
    <property type="protein sequence ID" value="QHT66896.1"/>
    <property type="molecule type" value="Genomic_DNA"/>
</dbReference>
<dbReference type="InterPro" id="IPR022134">
    <property type="entry name" value="DUF3667"/>
</dbReference>
<keyword evidence="1" id="KW-0472">Membrane</keyword>
<feature type="transmembrane region" description="Helical" evidence="1">
    <location>
        <begin position="240"/>
        <end position="263"/>
    </location>
</feature>
<keyword evidence="1" id="KW-0812">Transmembrane</keyword>
<dbReference type="KEGG" id="rhoz:GXP67_09615"/>